<accession>A0A369PUG8</accession>
<keyword evidence="2" id="KW-1185">Reference proteome</keyword>
<dbReference type="Proteomes" id="UP000253961">
    <property type="component" value="Unassembled WGS sequence"/>
</dbReference>
<gene>
    <name evidence="1" type="ORF">DU508_21800</name>
</gene>
<organism evidence="1 2">
    <name type="scientific">Pedobacter chinensis</name>
    <dbReference type="NCBI Taxonomy" id="2282421"/>
    <lineage>
        <taxon>Bacteria</taxon>
        <taxon>Pseudomonadati</taxon>
        <taxon>Bacteroidota</taxon>
        <taxon>Sphingobacteriia</taxon>
        <taxon>Sphingobacteriales</taxon>
        <taxon>Sphingobacteriaceae</taxon>
        <taxon>Pedobacter</taxon>
    </lineage>
</organism>
<dbReference type="RefSeq" id="WP_115404786.1">
    <property type="nucleotide sequence ID" value="NZ_QPKV01000014.1"/>
</dbReference>
<comment type="caution">
    <text evidence="1">The sequence shown here is derived from an EMBL/GenBank/DDBJ whole genome shotgun (WGS) entry which is preliminary data.</text>
</comment>
<sequence length="65" mass="7353">MTGLNMSKLGFSDILKNAASFSTKPSVKEDKMELKKFVNEAIKKQAEILKLKDIDENQLKIVIKL</sequence>
<name>A0A369PUG8_9SPHI</name>
<reference evidence="1 2" key="1">
    <citation type="submission" date="2018-07" db="EMBL/GenBank/DDBJ databases">
        <title>Pedobacter sp. nov., isolated from soil.</title>
        <authorList>
            <person name="Zhou L.Y."/>
            <person name="Du Z.J."/>
        </authorList>
    </citation>
    <scope>NUCLEOTIDE SEQUENCE [LARGE SCALE GENOMIC DNA]</scope>
    <source>
        <strain evidence="1 2">JDX94</strain>
    </source>
</reference>
<dbReference type="AlphaFoldDB" id="A0A369PUG8"/>
<protein>
    <submittedName>
        <fullName evidence="1">Uncharacterized protein</fullName>
    </submittedName>
</protein>
<dbReference type="EMBL" id="QPKV01000014">
    <property type="protein sequence ID" value="RDC54359.1"/>
    <property type="molecule type" value="Genomic_DNA"/>
</dbReference>
<evidence type="ECO:0000313" key="1">
    <source>
        <dbReference type="EMBL" id="RDC54359.1"/>
    </source>
</evidence>
<proteinExistence type="predicted"/>
<evidence type="ECO:0000313" key="2">
    <source>
        <dbReference type="Proteomes" id="UP000253961"/>
    </source>
</evidence>